<dbReference type="SUPFAM" id="SSF54001">
    <property type="entry name" value="Cysteine proteinases"/>
    <property type="match status" value="1"/>
</dbReference>
<protein>
    <submittedName>
        <fullName evidence="2">Transglutaminase-like domain</fullName>
    </submittedName>
</protein>
<dbReference type="Pfam" id="PF01841">
    <property type="entry name" value="Transglut_core"/>
    <property type="match status" value="1"/>
</dbReference>
<dbReference type="InterPro" id="IPR038765">
    <property type="entry name" value="Papain-like_cys_pep_sf"/>
</dbReference>
<dbReference type="Gene3D" id="3.10.620.30">
    <property type="match status" value="1"/>
</dbReference>
<keyword evidence="3" id="KW-1185">Reference proteome</keyword>
<proteinExistence type="predicted"/>
<name>A0A225DEN8_9BACT</name>
<evidence type="ECO:0000313" key="2">
    <source>
        <dbReference type="EMBL" id="OWK39922.1"/>
    </source>
</evidence>
<dbReference type="PANTHER" id="PTHR33490">
    <property type="entry name" value="BLR5614 PROTEIN-RELATED"/>
    <property type="match status" value="1"/>
</dbReference>
<organism evidence="2 3">
    <name type="scientific">Fimbriiglobus ruber</name>
    <dbReference type="NCBI Taxonomy" id="1908690"/>
    <lineage>
        <taxon>Bacteria</taxon>
        <taxon>Pseudomonadati</taxon>
        <taxon>Planctomycetota</taxon>
        <taxon>Planctomycetia</taxon>
        <taxon>Gemmatales</taxon>
        <taxon>Gemmataceae</taxon>
        <taxon>Fimbriiglobus</taxon>
    </lineage>
</organism>
<comment type="caution">
    <text evidence="2">The sequence shown here is derived from an EMBL/GenBank/DDBJ whole genome shotgun (WGS) entry which is preliminary data.</text>
</comment>
<sequence>MVTMHIQVECEIALTFPEPAAVVLMLSLHPSIAPAARGSERLEVEPAVGLHRFADVYGNRCARVFVPAGQVVFRHFAVVENSGLPDPQVWDAYHHRVQELPDDALLFLLASRYCEVDSELKEAAWAMFGALPAGWPLVRAVCTFVHQHIRFDYQQARANRTALDVFRERVGVCRDFTHLAITLCRCLNVPARYCTGYLGDIGVPVAPEPMDVSAWFEVYLGGQWHTFDARHNVPRIGRVVVARGRDAADVAMTTAFGVNQLEWFRVGTIEVAGSPNDAG</sequence>
<feature type="domain" description="Transglutaminase-like" evidence="1">
    <location>
        <begin position="165"/>
        <end position="231"/>
    </location>
</feature>
<dbReference type="Gene3D" id="2.60.40.2250">
    <property type="match status" value="1"/>
</dbReference>
<evidence type="ECO:0000313" key="3">
    <source>
        <dbReference type="Proteomes" id="UP000214646"/>
    </source>
</evidence>
<reference evidence="3" key="1">
    <citation type="submission" date="2017-06" db="EMBL/GenBank/DDBJ databases">
        <title>Genome analysis of Fimbriiglobus ruber SP5, the first member of the order Planctomycetales with confirmed chitinolytic capability.</title>
        <authorList>
            <person name="Ravin N.V."/>
            <person name="Rakitin A.L."/>
            <person name="Ivanova A.A."/>
            <person name="Beletsky A.V."/>
            <person name="Kulichevskaya I.S."/>
            <person name="Mardanov A.V."/>
            <person name="Dedysh S.N."/>
        </authorList>
    </citation>
    <scope>NUCLEOTIDE SEQUENCE [LARGE SCALE GENOMIC DNA]</scope>
    <source>
        <strain evidence="3">SP5</strain>
    </source>
</reference>
<dbReference type="Proteomes" id="UP000214646">
    <property type="component" value="Unassembled WGS sequence"/>
</dbReference>
<dbReference type="InterPro" id="IPR002931">
    <property type="entry name" value="Transglutaminase-like"/>
</dbReference>
<dbReference type="SMART" id="SM00460">
    <property type="entry name" value="TGc"/>
    <property type="match status" value="1"/>
</dbReference>
<dbReference type="PANTHER" id="PTHR33490:SF12">
    <property type="entry name" value="BLL5557 PROTEIN"/>
    <property type="match status" value="1"/>
</dbReference>
<dbReference type="AlphaFoldDB" id="A0A225DEN8"/>
<gene>
    <name evidence="2" type="ORF">FRUB_05812</name>
</gene>
<evidence type="ECO:0000259" key="1">
    <source>
        <dbReference type="SMART" id="SM00460"/>
    </source>
</evidence>
<accession>A0A225DEN8</accession>
<dbReference type="EMBL" id="NIDE01000009">
    <property type="protein sequence ID" value="OWK39922.1"/>
    <property type="molecule type" value="Genomic_DNA"/>
</dbReference>